<comment type="similarity">
    <text evidence="1 2">Belongs to the outer membrane factor (OMF) (TC 1.B.17) family.</text>
</comment>
<name>A0A3P4AZF5_9BURK</name>
<reference evidence="3 4" key="1">
    <citation type="submission" date="2018-10" db="EMBL/GenBank/DDBJ databases">
        <authorList>
            <person name="Criscuolo A."/>
        </authorList>
    </citation>
    <scope>NUCLEOTIDE SEQUENCE [LARGE SCALE GENOMIC DNA]</scope>
    <source>
        <strain evidence="3">DnA1</strain>
    </source>
</reference>
<keyword evidence="2" id="KW-0564">Palmitate</keyword>
<dbReference type="PANTHER" id="PTHR30203">
    <property type="entry name" value="OUTER MEMBRANE CATION EFFLUX PROTEIN"/>
    <property type="match status" value="1"/>
</dbReference>
<sequence>MHEQHRGTEFITHFDYASETFKHHNAANGRLPLFARMPLARSKAGSAWPSLAALILLAGCALQPPAPSVPLTTPARWEAPLPTAAAQPAGSRQLRDWWRQLGDPALVALIDAAQAASPTIATARSRFLQAQATRTSAQAALGPTLDASTQSSRGFSQIAGGVATQHQAGLQTSWEIDLFGANRTTRDAADARLQGAQAQWHDARTSVAAEVANEVNSVRSCRRDLAIQEADAASRAETARLTGLAMRAGFQSSANAALARASSAEASARVTQQRAQCDIGIKTLVALTALEEAQVRARLETPPAAPPPDALFAIDTLPAAILAQRPDVFDADRNVAAASAEVGSAQAKRYPRLTLGGQIGVASFRTRGMETDVTAWTIGPLQVNLPLFDGGRRVADIDAARARYDEAVAQYRATARQAVSEVEQALVNLHGTAARTADAQAAVAGYQASFNAIEQSYRSGLASLLELEESRRTLLAARTTRSALERERLAAWIALYRAAGGGWTQGEPAPAEPRASAS</sequence>
<dbReference type="Gene3D" id="1.20.1600.10">
    <property type="entry name" value="Outer membrane efflux proteins (OEP)"/>
    <property type="match status" value="1"/>
</dbReference>
<organism evidence="3 4">
    <name type="scientific">Pigmentiphaga humi</name>
    <dbReference type="NCBI Taxonomy" id="2478468"/>
    <lineage>
        <taxon>Bacteria</taxon>
        <taxon>Pseudomonadati</taxon>
        <taxon>Pseudomonadota</taxon>
        <taxon>Betaproteobacteria</taxon>
        <taxon>Burkholderiales</taxon>
        <taxon>Alcaligenaceae</taxon>
        <taxon>Pigmentiphaga</taxon>
    </lineage>
</organism>
<evidence type="ECO:0000313" key="4">
    <source>
        <dbReference type="Proteomes" id="UP000277294"/>
    </source>
</evidence>
<protein>
    <submittedName>
        <fullName evidence="3">Toluene efflux pump outer membrane protein TtgI</fullName>
    </submittedName>
</protein>
<dbReference type="PANTHER" id="PTHR30203:SF29">
    <property type="entry name" value="PROTEIN CYAE"/>
    <property type="match status" value="1"/>
</dbReference>
<dbReference type="SUPFAM" id="SSF56954">
    <property type="entry name" value="Outer membrane efflux proteins (OEP)"/>
    <property type="match status" value="1"/>
</dbReference>
<dbReference type="Proteomes" id="UP000277294">
    <property type="component" value="Unassembled WGS sequence"/>
</dbReference>
<keyword evidence="2" id="KW-1134">Transmembrane beta strand</keyword>
<gene>
    <name evidence="3" type="primary">ttgI</name>
    <name evidence="3" type="ORF">PIGHUM_01511</name>
</gene>
<evidence type="ECO:0000313" key="3">
    <source>
        <dbReference type="EMBL" id="VCU69449.1"/>
    </source>
</evidence>
<dbReference type="GO" id="GO:0005886">
    <property type="term" value="C:plasma membrane"/>
    <property type="evidence" value="ECO:0007669"/>
    <property type="project" value="UniProtKB-SubCell"/>
</dbReference>
<keyword evidence="2" id="KW-0472">Membrane</keyword>
<dbReference type="Gene3D" id="2.20.200.10">
    <property type="entry name" value="Outer membrane efflux proteins (OEP)"/>
    <property type="match status" value="1"/>
</dbReference>
<proteinExistence type="inferred from homology"/>
<comment type="subcellular location">
    <subcellularLocation>
        <location evidence="2">Cell membrane</location>
        <topology evidence="2">Lipid-anchor</topology>
    </subcellularLocation>
</comment>
<evidence type="ECO:0000256" key="2">
    <source>
        <dbReference type="RuleBase" id="RU362097"/>
    </source>
</evidence>
<keyword evidence="2" id="KW-0812">Transmembrane</keyword>
<accession>A0A3P4AZF5</accession>
<dbReference type="AlphaFoldDB" id="A0A3P4AZF5"/>
<keyword evidence="4" id="KW-1185">Reference proteome</keyword>
<evidence type="ECO:0000256" key="1">
    <source>
        <dbReference type="ARBA" id="ARBA00007613"/>
    </source>
</evidence>
<dbReference type="Pfam" id="PF02321">
    <property type="entry name" value="OEP"/>
    <property type="match status" value="2"/>
</dbReference>
<dbReference type="GO" id="GO:0015562">
    <property type="term" value="F:efflux transmembrane transporter activity"/>
    <property type="evidence" value="ECO:0007669"/>
    <property type="project" value="InterPro"/>
</dbReference>
<dbReference type="NCBIfam" id="TIGR01845">
    <property type="entry name" value="outer_NodT"/>
    <property type="match status" value="1"/>
</dbReference>
<dbReference type="InterPro" id="IPR003423">
    <property type="entry name" value="OMP_efflux"/>
</dbReference>
<dbReference type="InterPro" id="IPR010131">
    <property type="entry name" value="MdtP/NodT-like"/>
</dbReference>
<keyword evidence="2" id="KW-0449">Lipoprotein</keyword>
<dbReference type="EMBL" id="UWPJ01000014">
    <property type="protein sequence ID" value="VCU69449.1"/>
    <property type="molecule type" value="Genomic_DNA"/>
</dbReference>